<reference evidence="3" key="1">
    <citation type="submission" date="2016-11" db="UniProtKB">
        <authorList>
            <consortium name="WormBaseParasite"/>
        </authorList>
    </citation>
    <scope>IDENTIFICATION</scope>
</reference>
<dbReference type="Proteomes" id="UP000095280">
    <property type="component" value="Unplaced"/>
</dbReference>
<proteinExistence type="predicted"/>
<feature type="compositionally biased region" description="Low complexity" evidence="1">
    <location>
        <begin position="165"/>
        <end position="193"/>
    </location>
</feature>
<accession>A0A1I8ISQ6</accession>
<feature type="region of interest" description="Disordered" evidence="1">
    <location>
        <begin position="145"/>
        <end position="224"/>
    </location>
</feature>
<evidence type="ECO:0000313" key="2">
    <source>
        <dbReference type="Proteomes" id="UP000095280"/>
    </source>
</evidence>
<keyword evidence="2" id="KW-1185">Reference proteome</keyword>
<protein>
    <submittedName>
        <fullName evidence="3">Myosin_tail_1 domain-containing protein</fullName>
    </submittedName>
</protein>
<organism evidence="2 3">
    <name type="scientific">Macrostomum lignano</name>
    <dbReference type="NCBI Taxonomy" id="282301"/>
    <lineage>
        <taxon>Eukaryota</taxon>
        <taxon>Metazoa</taxon>
        <taxon>Spiralia</taxon>
        <taxon>Lophotrochozoa</taxon>
        <taxon>Platyhelminthes</taxon>
        <taxon>Rhabditophora</taxon>
        <taxon>Macrostomorpha</taxon>
        <taxon>Macrostomida</taxon>
        <taxon>Macrostomidae</taxon>
        <taxon>Macrostomum</taxon>
    </lineage>
</organism>
<evidence type="ECO:0000313" key="3">
    <source>
        <dbReference type="WBParaSite" id="maker-uti_cns_0016048-snap-gene-0.2-mRNA-1"/>
    </source>
</evidence>
<feature type="compositionally biased region" description="Basic and acidic residues" evidence="1">
    <location>
        <begin position="10"/>
        <end position="25"/>
    </location>
</feature>
<feature type="region of interest" description="Disordered" evidence="1">
    <location>
        <begin position="1"/>
        <end position="43"/>
    </location>
</feature>
<evidence type="ECO:0000256" key="1">
    <source>
        <dbReference type="SAM" id="MobiDB-lite"/>
    </source>
</evidence>
<dbReference type="WBParaSite" id="maker-uti_cns_0016048-snap-gene-0.2-mRNA-1">
    <property type="protein sequence ID" value="maker-uti_cns_0016048-snap-gene-0.2-mRNA-1"/>
    <property type="gene ID" value="maker-uti_cns_0016048-snap-gene-0.2"/>
</dbReference>
<dbReference type="AlphaFoldDB" id="A0A1I8ISQ6"/>
<sequence length="224" mass="23405">MEQVASLNASKDEAGRQLAEAKAKADSANAALAEAESRADKSEKSAALLAQELAAAGAAVREKDARLEDLRQELSGLREAMAHGSASMKSEFAAMLERLCEEKDKQLADREGELASLMEKARQGASTKLKTNIAAKATDIAAVEGDLVDTDAQSRRSQSPRRSPRSSPANKPTVAVSAATTPASASARTPKPSVTRRTGRLHAGAQAQRQVAKEHPAQAGPAVG</sequence>
<name>A0A1I8ISQ6_9PLAT</name>